<dbReference type="EMBL" id="VYZN01000044">
    <property type="protein sequence ID" value="KAE9529667.1"/>
    <property type="molecule type" value="Genomic_DNA"/>
</dbReference>
<accession>A0A6G0TCF8</accession>
<dbReference type="Proteomes" id="UP000475862">
    <property type="component" value="Unassembled WGS sequence"/>
</dbReference>
<evidence type="ECO:0000313" key="1">
    <source>
        <dbReference type="EMBL" id="KAE9529667.1"/>
    </source>
</evidence>
<protein>
    <submittedName>
        <fullName evidence="1">Uncharacterized protein</fullName>
    </submittedName>
</protein>
<dbReference type="AlphaFoldDB" id="A0A6G0TCF8"/>
<evidence type="ECO:0000313" key="2">
    <source>
        <dbReference type="Proteomes" id="UP000475862"/>
    </source>
</evidence>
<gene>
    <name evidence="1" type="ORF">AGLY_011763</name>
</gene>
<name>A0A6G0TCF8_APHGL</name>
<proteinExistence type="predicted"/>
<comment type="caution">
    <text evidence="1">The sequence shown here is derived from an EMBL/GenBank/DDBJ whole genome shotgun (WGS) entry which is preliminary data.</text>
</comment>
<reference evidence="1 2" key="1">
    <citation type="submission" date="2019-08" db="EMBL/GenBank/DDBJ databases">
        <title>The genome of the soybean aphid Biotype 1, its phylome, world population structure and adaptation to the North American continent.</title>
        <authorList>
            <person name="Giordano R."/>
            <person name="Donthu R.K."/>
            <person name="Hernandez A.G."/>
            <person name="Wright C.L."/>
            <person name="Zimin A.V."/>
        </authorList>
    </citation>
    <scope>NUCLEOTIDE SEQUENCE [LARGE SCALE GENOMIC DNA]</scope>
    <source>
        <tissue evidence="1">Whole aphids</tissue>
    </source>
</reference>
<keyword evidence="2" id="KW-1185">Reference proteome</keyword>
<organism evidence="1 2">
    <name type="scientific">Aphis glycines</name>
    <name type="common">Soybean aphid</name>
    <dbReference type="NCBI Taxonomy" id="307491"/>
    <lineage>
        <taxon>Eukaryota</taxon>
        <taxon>Metazoa</taxon>
        <taxon>Ecdysozoa</taxon>
        <taxon>Arthropoda</taxon>
        <taxon>Hexapoda</taxon>
        <taxon>Insecta</taxon>
        <taxon>Pterygota</taxon>
        <taxon>Neoptera</taxon>
        <taxon>Paraneoptera</taxon>
        <taxon>Hemiptera</taxon>
        <taxon>Sternorrhyncha</taxon>
        <taxon>Aphidomorpha</taxon>
        <taxon>Aphidoidea</taxon>
        <taxon>Aphididae</taxon>
        <taxon>Aphidini</taxon>
        <taxon>Aphis</taxon>
        <taxon>Aphis</taxon>
    </lineage>
</organism>
<sequence length="175" mass="20528">MYSAEIMLKRLINIKLFKYKSISKNILLPNVKLKIFVIICKNLRLVVIQILQSTNGFFFYKCCSFFLSGLLEAFKAHRRINILFPFFKKMFTRSKSLKLNTKNNLKKKLRLLVPITQTGQIKRLTDPQLLTPGVYIVMSLEFFGGEEEAAEQMYKKPIWAKPLKPLLESLYAMFY</sequence>